<dbReference type="EMBL" id="MU151373">
    <property type="protein sequence ID" value="KAF9444473.1"/>
    <property type="molecule type" value="Genomic_DNA"/>
</dbReference>
<keyword evidence="2" id="KW-1185">Reference proteome</keyword>
<dbReference type="Proteomes" id="UP000807342">
    <property type="component" value="Unassembled WGS sequence"/>
</dbReference>
<reference evidence="1" key="1">
    <citation type="submission" date="2020-11" db="EMBL/GenBank/DDBJ databases">
        <authorList>
            <consortium name="DOE Joint Genome Institute"/>
            <person name="Ahrendt S."/>
            <person name="Riley R."/>
            <person name="Andreopoulos W."/>
            <person name="Labutti K."/>
            <person name="Pangilinan J."/>
            <person name="Ruiz-Duenas F.J."/>
            <person name="Barrasa J.M."/>
            <person name="Sanchez-Garcia M."/>
            <person name="Camarero S."/>
            <person name="Miyauchi S."/>
            <person name="Serrano A."/>
            <person name="Linde D."/>
            <person name="Babiker R."/>
            <person name="Drula E."/>
            <person name="Ayuso-Fernandez I."/>
            <person name="Pacheco R."/>
            <person name="Padilla G."/>
            <person name="Ferreira P."/>
            <person name="Barriuso J."/>
            <person name="Kellner H."/>
            <person name="Castanera R."/>
            <person name="Alfaro M."/>
            <person name="Ramirez L."/>
            <person name="Pisabarro A.G."/>
            <person name="Kuo A."/>
            <person name="Tritt A."/>
            <person name="Lipzen A."/>
            <person name="He G."/>
            <person name="Yan M."/>
            <person name="Ng V."/>
            <person name="Cullen D."/>
            <person name="Martin F."/>
            <person name="Rosso M.-N."/>
            <person name="Henrissat B."/>
            <person name="Hibbett D."/>
            <person name="Martinez A.T."/>
            <person name="Grigoriev I.V."/>
        </authorList>
    </citation>
    <scope>NUCLEOTIDE SEQUENCE</scope>
    <source>
        <strain evidence="1">MF-IS2</strain>
    </source>
</reference>
<proteinExistence type="predicted"/>
<gene>
    <name evidence="1" type="ORF">P691DRAFT_647715</name>
</gene>
<evidence type="ECO:0000313" key="2">
    <source>
        <dbReference type="Proteomes" id="UP000807342"/>
    </source>
</evidence>
<sequence>MCYLLCLHTRYSCRHEILTRRQKIDCNGHKCSVSRNHIEEVHDCLESCALR</sequence>
<dbReference type="OrthoDB" id="3146759at2759"/>
<name>A0A9P6C0K6_9AGAR</name>
<evidence type="ECO:0000313" key="1">
    <source>
        <dbReference type="EMBL" id="KAF9444473.1"/>
    </source>
</evidence>
<protein>
    <submittedName>
        <fullName evidence="1">Uncharacterized protein</fullName>
    </submittedName>
</protein>
<feature type="non-terminal residue" evidence="1">
    <location>
        <position position="51"/>
    </location>
</feature>
<organism evidence="1 2">
    <name type="scientific">Macrolepiota fuliginosa MF-IS2</name>
    <dbReference type="NCBI Taxonomy" id="1400762"/>
    <lineage>
        <taxon>Eukaryota</taxon>
        <taxon>Fungi</taxon>
        <taxon>Dikarya</taxon>
        <taxon>Basidiomycota</taxon>
        <taxon>Agaricomycotina</taxon>
        <taxon>Agaricomycetes</taxon>
        <taxon>Agaricomycetidae</taxon>
        <taxon>Agaricales</taxon>
        <taxon>Agaricineae</taxon>
        <taxon>Agaricaceae</taxon>
        <taxon>Macrolepiota</taxon>
    </lineage>
</organism>
<comment type="caution">
    <text evidence="1">The sequence shown here is derived from an EMBL/GenBank/DDBJ whole genome shotgun (WGS) entry which is preliminary data.</text>
</comment>
<dbReference type="AlphaFoldDB" id="A0A9P6C0K6"/>
<accession>A0A9P6C0K6</accession>